<dbReference type="AlphaFoldDB" id="A0A8C6TH89"/>
<keyword evidence="3 5" id="KW-1133">Transmembrane helix</keyword>
<dbReference type="GO" id="GO:0016020">
    <property type="term" value="C:membrane"/>
    <property type="evidence" value="ECO:0007669"/>
    <property type="project" value="UniProtKB-SubCell"/>
</dbReference>
<dbReference type="Ensembl" id="ENSNMLT00000020449.1">
    <property type="protein sequence ID" value="ENSNMLP00000018200.1"/>
    <property type="gene ID" value="ENSNMLG00000011973.1"/>
</dbReference>
<dbReference type="Proteomes" id="UP000694523">
    <property type="component" value="Unplaced"/>
</dbReference>
<feature type="transmembrane region" description="Helical" evidence="5">
    <location>
        <begin position="191"/>
        <end position="210"/>
    </location>
</feature>
<accession>A0A8C6TH89</accession>
<comment type="subcellular location">
    <subcellularLocation>
        <location evidence="1">Membrane</location>
        <topology evidence="1">Multi-pass membrane protein</topology>
    </subcellularLocation>
</comment>
<feature type="transmembrane region" description="Helical" evidence="5">
    <location>
        <begin position="6"/>
        <end position="28"/>
    </location>
</feature>
<dbReference type="InterPro" id="IPR023266">
    <property type="entry name" value="Aquaporin_11"/>
</dbReference>
<dbReference type="PRINTS" id="PR02024">
    <property type="entry name" value="AQUAPORIN11"/>
</dbReference>
<keyword evidence="2 5" id="KW-0812">Transmembrane</keyword>
<evidence type="ECO:0000256" key="5">
    <source>
        <dbReference type="SAM" id="Phobius"/>
    </source>
</evidence>
<name>A0A8C6TH89_9GOBI</name>
<evidence type="ECO:0000256" key="3">
    <source>
        <dbReference type="ARBA" id="ARBA00022989"/>
    </source>
</evidence>
<dbReference type="InterPro" id="IPR051883">
    <property type="entry name" value="AQP11/12_channel"/>
</dbReference>
<keyword evidence="7" id="KW-1185">Reference proteome</keyword>
<evidence type="ECO:0000256" key="2">
    <source>
        <dbReference type="ARBA" id="ARBA00022692"/>
    </source>
</evidence>
<dbReference type="InterPro" id="IPR023271">
    <property type="entry name" value="Aquaporin-like"/>
</dbReference>
<dbReference type="SUPFAM" id="SSF81338">
    <property type="entry name" value="Aquaporin-like"/>
    <property type="match status" value="1"/>
</dbReference>
<dbReference type="PANTHER" id="PTHR21191">
    <property type="entry name" value="AQUAPORIN"/>
    <property type="match status" value="1"/>
</dbReference>
<evidence type="ECO:0000256" key="1">
    <source>
        <dbReference type="ARBA" id="ARBA00004141"/>
    </source>
</evidence>
<reference evidence="6" key="1">
    <citation type="submission" date="2025-08" db="UniProtKB">
        <authorList>
            <consortium name="Ensembl"/>
        </authorList>
    </citation>
    <scope>IDENTIFICATION</scope>
</reference>
<dbReference type="InterPro" id="IPR000425">
    <property type="entry name" value="MIP"/>
</dbReference>
<protein>
    <recommendedName>
        <fullName evidence="8">Aquaporin</fullName>
    </recommendedName>
</protein>
<dbReference type="GO" id="GO:0015267">
    <property type="term" value="F:channel activity"/>
    <property type="evidence" value="ECO:0007669"/>
    <property type="project" value="InterPro"/>
</dbReference>
<organism evidence="6 7">
    <name type="scientific">Neogobius melanostomus</name>
    <name type="common">round goby</name>
    <dbReference type="NCBI Taxonomy" id="47308"/>
    <lineage>
        <taxon>Eukaryota</taxon>
        <taxon>Metazoa</taxon>
        <taxon>Chordata</taxon>
        <taxon>Craniata</taxon>
        <taxon>Vertebrata</taxon>
        <taxon>Euteleostomi</taxon>
        <taxon>Actinopterygii</taxon>
        <taxon>Neopterygii</taxon>
        <taxon>Teleostei</taxon>
        <taxon>Neoteleostei</taxon>
        <taxon>Acanthomorphata</taxon>
        <taxon>Gobiaria</taxon>
        <taxon>Gobiiformes</taxon>
        <taxon>Gobioidei</taxon>
        <taxon>Gobiidae</taxon>
        <taxon>Benthophilinae</taxon>
        <taxon>Neogobiini</taxon>
        <taxon>Neogobius</taxon>
    </lineage>
</organism>
<evidence type="ECO:0000256" key="4">
    <source>
        <dbReference type="ARBA" id="ARBA00023136"/>
    </source>
</evidence>
<feature type="transmembrane region" description="Helical" evidence="5">
    <location>
        <begin position="230"/>
        <end position="256"/>
    </location>
</feature>
<feature type="transmembrane region" description="Helical" evidence="5">
    <location>
        <begin position="109"/>
        <end position="132"/>
    </location>
</feature>
<keyword evidence="4 5" id="KW-0472">Membrane</keyword>
<proteinExistence type="predicted"/>
<dbReference type="PRINTS" id="PR00783">
    <property type="entry name" value="MINTRINSICP"/>
</dbReference>
<evidence type="ECO:0000313" key="6">
    <source>
        <dbReference type="Ensembl" id="ENSNMLP00000018200.1"/>
    </source>
</evidence>
<dbReference type="PANTHER" id="PTHR21191:SF7">
    <property type="entry name" value="AQUAPORIN-11"/>
    <property type="match status" value="1"/>
</dbReference>
<dbReference type="GO" id="GO:0005737">
    <property type="term" value="C:cytoplasm"/>
    <property type="evidence" value="ECO:0007669"/>
    <property type="project" value="TreeGrafter"/>
</dbReference>
<sequence length="267" mass="28671">MSAPVLSAVGVSVGVVVSVVLLCELLRWFRRFLSGDSGRVLLEGASTLQLCWCALELKLLGERSSDLPLSWRLSLLYAVTACTCRASAGQLLSDWPSGARVSGRLTLRAALGLVSVQLSAALVARALAVLVWSHGWSEVHEQHRRFGYRCFDPLGGTLLEAAANELALSFIVQGVVLHLHKLEPALRVHALSATITAAVYAGGAVSGAVLNPVLAVSLQFPCSGHSLLDYLFVYWLGPILGVASCFLLFQIIVPFLSEKDVHKQKTQ</sequence>
<evidence type="ECO:0008006" key="8">
    <source>
        <dbReference type="Google" id="ProtNLM"/>
    </source>
</evidence>
<evidence type="ECO:0000313" key="7">
    <source>
        <dbReference type="Proteomes" id="UP000694523"/>
    </source>
</evidence>
<reference evidence="6" key="2">
    <citation type="submission" date="2025-09" db="UniProtKB">
        <authorList>
            <consortium name="Ensembl"/>
        </authorList>
    </citation>
    <scope>IDENTIFICATION</scope>
</reference>
<dbReference type="Gene3D" id="1.20.1080.10">
    <property type="entry name" value="Glycerol uptake facilitator protein"/>
    <property type="match status" value="1"/>
</dbReference>